<name>A0A6J4KBY2_9BACT</name>
<keyword evidence="1" id="KW-0472">Membrane</keyword>
<feature type="transmembrane region" description="Helical" evidence="1">
    <location>
        <begin position="16"/>
        <end position="37"/>
    </location>
</feature>
<proteinExistence type="predicted"/>
<evidence type="ECO:0000256" key="1">
    <source>
        <dbReference type="SAM" id="Phobius"/>
    </source>
</evidence>
<protein>
    <submittedName>
        <fullName evidence="2">Uncharacterized protein</fullName>
    </submittedName>
</protein>
<evidence type="ECO:0000313" key="2">
    <source>
        <dbReference type="EMBL" id="CAA9300264.1"/>
    </source>
</evidence>
<keyword evidence="1" id="KW-0812">Transmembrane</keyword>
<gene>
    <name evidence="2" type="ORF">AVDCRST_MAG11-777</name>
</gene>
<reference evidence="2" key="1">
    <citation type="submission" date="2020-02" db="EMBL/GenBank/DDBJ databases">
        <authorList>
            <person name="Meier V. D."/>
        </authorList>
    </citation>
    <scope>NUCLEOTIDE SEQUENCE</scope>
    <source>
        <strain evidence="2">AVDCRST_MAG11</strain>
    </source>
</reference>
<accession>A0A6J4KBY2</accession>
<keyword evidence="1" id="KW-1133">Transmembrane helix</keyword>
<organism evidence="2">
    <name type="scientific">uncultured Gemmatimonadaceae bacterium</name>
    <dbReference type="NCBI Taxonomy" id="246130"/>
    <lineage>
        <taxon>Bacteria</taxon>
        <taxon>Pseudomonadati</taxon>
        <taxon>Gemmatimonadota</taxon>
        <taxon>Gemmatimonadia</taxon>
        <taxon>Gemmatimonadales</taxon>
        <taxon>Gemmatimonadaceae</taxon>
        <taxon>environmental samples</taxon>
    </lineage>
</organism>
<dbReference type="AlphaFoldDB" id="A0A6J4KBY2"/>
<dbReference type="EMBL" id="CADCTU010000162">
    <property type="protein sequence ID" value="CAA9300264.1"/>
    <property type="molecule type" value="Genomic_DNA"/>
</dbReference>
<sequence>MAARRETVLPTLRRGASWLLAQLVVVFIGVYAASWVADREAAQARERRRAQLRRALVTELRDATRNTRGAARSTAAALAFYDSSWKAGARPPLQPFTDPVRWTPQMWNATVSAGGLELLDVPTFYALSEFYNELSSGFDVLGHMSALSDRYLIPVADQPAAEFYEPNSARLKARYRWYIASTRRVNRIAERLTARGDSLADLLERGAGATPHRAAAR</sequence>